<evidence type="ECO:0008006" key="5">
    <source>
        <dbReference type="Google" id="ProtNLM"/>
    </source>
</evidence>
<comment type="caution">
    <text evidence="3">The sequence shown here is derived from an EMBL/GenBank/DDBJ whole genome shotgun (WGS) entry which is preliminary data.</text>
</comment>
<gene>
    <name evidence="3" type="ORF">ABT317_10765</name>
</gene>
<organism evidence="3 4">
    <name type="scientific">Streptomyces carpinensis</name>
    <dbReference type="NCBI Taxonomy" id="66369"/>
    <lineage>
        <taxon>Bacteria</taxon>
        <taxon>Bacillati</taxon>
        <taxon>Actinomycetota</taxon>
        <taxon>Actinomycetes</taxon>
        <taxon>Kitasatosporales</taxon>
        <taxon>Streptomycetaceae</taxon>
        <taxon>Streptomyces</taxon>
    </lineage>
</organism>
<feature type="chain" id="PRO_5046710763" description="Lipoprotein" evidence="2">
    <location>
        <begin position="26"/>
        <end position="362"/>
    </location>
</feature>
<feature type="signal peptide" evidence="2">
    <location>
        <begin position="1"/>
        <end position="25"/>
    </location>
</feature>
<keyword evidence="2" id="KW-0732">Signal</keyword>
<feature type="region of interest" description="Disordered" evidence="1">
    <location>
        <begin position="200"/>
        <end position="221"/>
    </location>
</feature>
<protein>
    <recommendedName>
        <fullName evidence="5">Lipoprotein</fullName>
    </recommendedName>
</protein>
<evidence type="ECO:0000313" key="3">
    <source>
        <dbReference type="EMBL" id="MER6977481.1"/>
    </source>
</evidence>
<reference evidence="3 4" key="1">
    <citation type="submission" date="2024-06" db="EMBL/GenBank/DDBJ databases">
        <title>The Natural Products Discovery Center: Release of the First 8490 Sequenced Strains for Exploring Actinobacteria Biosynthetic Diversity.</title>
        <authorList>
            <person name="Kalkreuter E."/>
            <person name="Kautsar S.A."/>
            <person name="Yang D."/>
            <person name="Bader C.D."/>
            <person name="Teijaro C.N."/>
            <person name="Fluegel L."/>
            <person name="Davis C.M."/>
            <person name="Simpson J.R."/>
            <person name="Lauterbach L."/>
            <person name="Steele A.D."/>
            <person name="Gui C."/>
            <person name="Meng S."/>
            <person name="Li G."/>
            <person name="Viehrig K."/>
            <person name="Ye F."/>
            <person name="Su P."/>
            <person name="Kiefer A.F."/>
            <person name="Nichols A."/>
            <person name="Cepeda A.J."/>
            <person name="Yan W."/>
            <person name="Fan B."/>
            <person name="Jiang Y."/>
            <person name="Adhikari A."/>
            <person name="Zheng C.-J."/>
            <person name="Schuster L."/>
            <person name="Cowan T.M."/>
            <person name="Smanski M.J."/>
            <person name="Chevrette M.G."/>
            <person name="De Carvalho L.P.S."/>
            <person name="Shen B."/>
        </authorList>
    </citation>
    <scope>NUCLEOTIDE SEQUENCE [LARGE SCALE GENOMIC DNA]</scope>
    <source>
        <strain evidence="3 4">NPDC000634</strain>
    </source>
</reference>
<evidence type="ECO:0000256" key="2">
    <source>
        <dbReference type="SAM" id="SignalP"/>
    </source>
</evidence>
<dbReference type="Proteomes" id="UP001458415">
    <property type="component" value="Unassembled WGS sequence"/>
</dbReference>
<proteinExistence type="predicted"/>
<name>A0ABV1VZY9_9ACTN</name>
<dbReference type="RefSeq" id="WP_086725316.1">
    <property type="nucleotide sequence ID" value="NZ_MUBM01000086.1"/>
</dbReference>
<dbReference type="PROSITE" id="PS51257">
    <property type="entry name" value="PROKAR_LIPOPROTEIN"/>
    <property type="match status" value="1"/>
</dbReference>
<evidence type="ECO:0000313" key="4">
    <source>
        <dbReference type="Proteomes" id="UP001458415"/>
    </source>
</evidence>
<dbReference type="EMBL" id="JBEPCU010000129">
    <property type="protein sequence ID" value="MER6977481.1"/>
    <property type="molecule type" value="Genomic_DNA"/>
</dbReference>
<accession>A0ABV1VZY9</accession>
<sequence>MHARHAAAALTVVVATAVGATTACSAFQNLSTAEKVNNAFNKLNDGHEATIDFQLKATTDQLLALDAAASSSDSKMTRDQAKQISGLGITVSMRSKKPLKDALKASNTSTGKLDPSLDMDLAIHNGAHTSLAEYRSIAGKAYMKLNIAELAKLGGDNKNAAELQQLQAMTDSIPRALEPIRRLLQGNWVSIDPAKFAKLSKQASGDTKPSPMPSLNPDQQQKISDTLSKIIAKDATFSDKGTSDGIDTIEIKANARKLITDIQQQVFPHLKDVPGVGGKLPTSAPTSVPTAPATVTVKLNKDGGTLNTIALDLGQFDTSSKGNHFPLAMTFKDTATNMTAPAGAIEFDPNSIEDLMATSLGG</sequence>
<keyword evidence="4" id="KW-1185">Reference proteome</keyword>
<evidence type="ECO:0000256" key="1">
    <source>
        <dbReference type="SAM" id="MobiDB-lite"/>
    </source>
</evidence>